<dbReference type="EMBL" id="JAZDQT010000003">
    <property type="protein sequence ID" value="MEE1946989.1"/>
    <property type="molecule type" value="Genomic_DNA"/>
</dbReference>
<feature type="domain" description="Fibrobacter succinogenes major paralogous" evidence="2">
    <location>
        <begin position="157"/>
        <end position="343"/>
    </location>
</feature>
<evidence type="ECO:0000256" key="1">
    <source>
        <dbReference type="SAM" id="SignalP"/>
    </source>
</evidence>
<gene>
    <name evidence="4" type="ORF">VRU48_17830</name>
</gene>
<name>A0ABU7ICT8_9SPHI</name>
<accession>A0ABU7ICT8</accession>
<dbReference type="Pfam" id="PF13827">
    <property type="entry name" value="DUF4189"/>
    <property type="match status" value="1"/>
</dbReference>
<feature type="signal peptide" evidence="1">
    <location>
        <begin position="1"/>
        <end position="18"/>
    </location>
</feature>
<comment type="caution">
    <text evidence="4">The sequence shown here is derived from an EMBL/GenBank/DDBJ whole genome shotgun (WGS) entry which is preliminary data.</text>
</comment>
<dbReference type="Pfam" id="PF09603">
    <property type="entry name" value="Fib_succ_major"/>
    <property type="match status" value="1"/>
</dbReference>
<proteinExistence type="predicted"/>
<dbReference type="NCBIfam" id="TIGR02145">
    <property type="entry name" value="Fib_succ_major"/>
    <property type="match status" value="1"/>
</dbReference>
<protein>
    <submittedName>
        <fullName evidence="4">FISUMP domain-containing protein</fullName>
    </submittedName>
</protein>
<feature type="chain" id="PRO_5046945421" evidence="1">
    <location>
        <begin position="19"/>
        <end position="346"/>
    </location>
</feature>
<dbReference type="InterPro" id="IPR025240">
    <property type="entry name" value="DUF4189"/>
</dbReference>
<feature type="domain" description="DUF4189" evidence="3">
    <location>
        <begin position="35"/>
        <end position="135"/>
    </location>
</feature>
<evidence type="ECO:0000259" key="3">
    <source>
        <dbReference type="Pfam" id="PF13827"/>
    </source>
</evidence>
<dbReference type="Proteomes" id="UP001336835">
    <property type="component" value="Unassembled WGS sequence"/>
</dbReference>
<evidence type="ECO:0000313" key="5">
    <source>
        <dbReference type="Proteomes" id="UP001336835"/>
    </source>
</evidence>
<reference evidence="4 5" key="1">
    <citation type="submission" date="2024-01" db="EMBL/GenBank/DDBJ databases">
        <title>Pedobacter sp. nov., isolated from fresh soil.</title>
        <authorList>
            <person name="Le N.T.T."/>
        </authorList>
    </citation>
    <scope>NUCLEOTIDE SEQUENCE [LARGE SCALE GENOMIC DNA]</scope>
    <source>
        <strain evidence="4 5">KR3-3</strain>
    </source>
</reference>
<evidence type="ECO:0000313" key="4">
    <source>
        <dbReference type="EMBL" id="MEE1946989.1"/>
    </source>
</evidence>
<dbReference type="InterPro" id="IPR011871">
    <property type="entry name" value="Fib_succ_major"/>
</dbReference>
<sequence>MKRIFVFLLVALASTAWAQQKKVVKPAAKPMAAKYGALAVDRSNGFYYGWSYDQSSLAGAESRAVDECAKKGGNCTVVLSFAGAGCAAYRTIDGEVGTAFGWGLAKTKEQADAIATAECLKRSLGKTPSNFVWTCNSQNAGTLKEIYNANEEIASPITIGNQVWMNKNLDVGKFRNGDPITEAKTPEEWERLSSDESRQPAWCYYNFDPANAAKYGRLYNFYAVADKRGLAPAGWHIPSKAEYETLINHVGGEYTASKKLRSKTGFKNGNNGTNESGFNIQPAGFRGGYAKSGFSWIGESFLIWSSSVKDEYQCHYLAYNRDKDFIYVGAWSRDNGFSVRLIKNKG</sequence>
<keyword evidence="1" id="KW-0732">Signal</keyword>
<keyword evidence="5" id="KW-1185">Reference proteome</keyword>
<evidence type="ECO:0000259" key="2">
    <source>
        <dbReference type="Pfam" id="PF09603"/>
    </source>
</evidence>
<organism evidence="4 5">
    <name type="scientific">Pedobacter albus</name>
    <dbReference type="NCBI Taxonomy" id="3113905"/>
    <lineage>
        <taxon>Bacteria</taxon>
        <taxon>Pseudomonadati</taxon>
        <taxon>Bacteroidota</taxon>
        <taxon>Sphingobacteriia</taxon>
        <taxon>Sphingobacteriales</taxon>
        <taxon>Sphingobacteriaceae</taxon>
        <taxon>Pedobacter</taxon>
    </lineage>
</organism>
<dbReference type="RefSeq" id="WP_330109276.1">
    <property type="nucleotide sequence ID" value="NZ_JAZDQT010000003.1"/>
</dbReference>